<evidence type="ECO:0000313" key="5">
    <source>
        <dbReference type="Proteomes" id="UP000021315"/>
    </source>
</evidence>
<dbReference type="EMBL" id="JDST02000014">
    <property type="protein sequence ID" value="KFB77916.1"/>
    <property type="molecule type" value="Genomic_DNA"/>
</dbReference>
<dbReference type="Proteomes" id="UP000021315">
    <property type="component" value="Unassembled WGS sequence"/>
</dbReference>
<protein>
    <submittedName>
        <fullName evidence="4">Surface antigen</fullName>
    </submittedName>
</protein>
<dbReference type="AlphaFoldDB" id="A0A080MAA0"/>
<comment type="caution">
    <text evidence="4">The sequence shown here is derived from an EMBL/GenBank/DDBJ whole genome shotgun (WGS) entry which is preliminary data.</text>
</comment>
<feature type="chain" id="PRO_5001750863" evidence="2">
    <location>
        <begin position="29"/>
        <end position="148"/>
    </location>
</feature>
<gene>
    <name evidence="4" type="ORF">AW06_000802</name>
</gene>
<feature type="transmembrane region" description="Helical" evidence="1">
    <location>
        <begin position="51"/>
        <end position="73"/>
    </location>
</feature>
<dbReference type="RefSeq" id="WP_034945742.1">
    <property type="nucleotide sequence ID" value="NZ_JDST02000014.1"/>
</dbReference>
<name>A0A080MAA0_9PROT</name>
<reference evidence="4" key="1">
    <citation type="submission" date="2014-02" db="EMBL/GenBank/DDBJ databases">
        <title>Expanding our view of genomic diversity in Candidatus Accumulibacter clades.</title>
        <authorList>
            <person name="Skennerton C.T."/>
            <person name="Barr J.J."/>
            <person name="Slater F.R."/>
            <person name="Bond P.L."/>
            <person name="Tyson G.W."/>
        </authorList>
    </citation>
    <scope>NUCLEOTIDE SEQUENCE [LARGE SCALE GENOMIC DNA]</scope>
</reference>
<dbReference type="GO" id="GO:0019867">
    <property type="term" value="C:outer membrane"/>
    <property type="evidence" value="ECO:0007669"/>
    <property type="project" value="InterPro"/>
</dbReference>
<feature type="signal peptide" evidence="2">
    <location>
        <begin position="1"/>
        <end position="28"/>
    </location>
</feature>
<evidence type="ECO:0000256" key="1">
    <source>
        <dbReference type="SAM" id="Phobius"/>
    </source>
</evidence>
<keyword evidence="1" id="KW-0812">Transmembrane</keyword>
<dbReference type="PROSITE" id="PS51257">
    <property type="entry name" value="PROKAR_LIPOPROTEIN"/>
    <property type="match status" value="1"/>
</dbReference>
<feature type="domain" description="Glycine zipper 2TM" evidence="3">
    <location>
        <begin position="56"/>
        <end position="96"/>
    </location>
</feature>
<proteinExistence type="predicted"/>
<dbReference type="STRING" id="1453999.AW06_000802"/>
<evidence type="ECO:0000256" key="2">
    <source>
        <dbReference type="SAM" id="SignalP"/>
    </source>
</evidence>
<organism evidence="4 5">
    <name type="scientific">Candidatus Accumulibacter cognatus</name>
    <dbReference type="NCBI Taxonomy" id="2954383"/>
    <lineage>
        <taxon>Bacteria</taxon>
        <taxon>Pseudomonadati</taxon>
        <taxon>Pseudomonadota</taxon>
        <taxon>Betaproteobacteria</taxon>
        <taxon>Candidatus Accumulibacter</taxon>
    </lineage>
</organism>
<dbReference type="InterPro" id="IPR008816">
    <property type="entry name" value="Gly_zipper_2TM_dom"/>
</dbReference>
<keyword evidence="2" id="KW-0732">Signal</keyword>
<sequence>MFQKVSSFLSAFALALFLTACVGPGMQADQPMEIRNGVIEQITLVQLPSNHHMGVGAIVGGVAGLGIGSLIGAGSGRDVAMVLGTIGGAFVGNEVQKKYEQPVQGQQIIVRVANGVLISVTQPSNPGLRQGQRVYVEGSGENARVIPR</sequence>
<keyword evidence="5" id="KW-1185">Reference proteome</keyword>
<evidence type="ECO:0000259" key="3">
    <source>
        <dbReference type="Pfam" id="PF05433"/>
    </source>
</evidence>
<keyword evidence="1" id="KW-0472">Membrane</keyword>
<accession>A0A080MAA0</accession>
<evidence type="ECO:0000313" key="4">
    <source>
        <dbReference type="EMBL" id="KFB77916.1"/>
    </source>
</evidence>
<keyword evidence="1" id="KW-1133">Transmembrane helix</keyword>
<dbReference type="Pfam" id="PF05433">
    <property type="entry name" value="Rick_17kDa_Anti"/>
    <property type="match status" value="1"/>
</dbReference>